<evidence type="ECO:0000256" key="5">
    <source>
        <dbReference type="ARBA" id="ARBA00022670"/>
    </source>
</evidence>
<dbReference type="GO" id="GO:0006508">
    <property type="term" value="P:proteolysis"/>
    <property type="evidence" value="ECO:0007669"/>
    <property type="project" value="UniProtKB-KW"/>
</dbReference>
<feature type="transmembrane region" description="Helical" evidence="12">
    <location>
        <begin position="131"/>
        <end position="150"/>
    </location>
</feature>
<dbReference type="Proteomes" id="UP000031978">
    <property type="component" value="Unassembled WGS sequence"/>
</dbReference>
<dbReference type="PIRSF" id="PIRSF016933">
    <property type="entry name" value="PrsW"/>
    <property type="match status" value="1"/>
</dbReference>
<keyword evidence="9 11" id="KW-0472">Membrane</keyword>
<evidence type="ECO:0000256" key="12">
    <source>
        <dbReference type="SAM" id="Phobius"/>
    </source>
</evidence>
<dbReference type="RefSeq" id="WP_044141093.1">
    <property type="nucleotide sequence ID" value="NZ_CAXWAH010000011.1"/>
</dbReference>
<dbReference type="InterPro" id="IPR026898">
    <property type="entry name" value="PrsW"/>
</dbReference>
<evidence type="ECO:0000256" key="10">
    <source>
        <dbReference type="ARBA" id="ARBA00030345"/>
    </source>
</evidence>
<evidence type="ECO:0000256" key="4">
    <source>
        <dbReference type="ARBA" id="ARBA00022475"/>
    </source>
</evidence>
<feature type="transmembrane region" description="Helical" evidence="12">
    <location>
        <begin position="33"/>
        <end position="52"/>
    </location>
</feature>
<gene>
    <name evidence="13" type="ORF">B4127_2403</name>
</gene>
<feature type="transmembrane region" description="Helical" evidence="12">
    <location>
        <begin position="162"/>
        <end position="181"/>
    </location>
</feature>
<comment type="similarity">
    <text evidence="2 11">Belongs to the protease PrsW family.</text>
</comment>
<comment type="function">
    <text evidence="11">Involved in the degradation of specific anti-sigma factors.</text>
</comment>
<name>A0AB34QTK1_BACPU</name>
<keyword evidence="4 11" id="KW-1003">Cell membrane</keyword>
<protein>
    <recommendedName>
        <fullName evidence="3 11">Protease PrsW</fullName>
        <ecNumber evidence="11">3.4.-.-</ecNumber>
    </recommendedName>
    <alternativeName>
        <fullName evidence="10 11">Protease responsible for activating sigma-W</fullName>
    </alternativeName>
</protein>
<organism evidence="13 14">
    <name type="scientific">Bacillus pumilus</name>
    <name type="common">Bacillus mesentericus</name>
    <dbReference type="NCBI Taxonomy" id="1408"/>
    <lineage>
        <taxon>Bacteria</taxon>
        <taxon>Bacillati</taxon>
        <taxon>Bacillota</taxon>
        <taxon>Bacilli</taxon>
        <taxon>Bacillales</taxon>
        <taxon>Bacillaceae</taxon>
        <taxon>Bacillus</taxon>
    </lineage>
</organism>
<accession>A0AB34QTK1</accession>
<evidence type="ECO:0000256" key="8">
    <source>
        <dbReference type="ARBA" id="ARBA00022989"/>
    </source>
</evidence>
<sequence>MIAIISAGLAPGIALLSYFYLKDQYDNEPVHMVIRSFMLGVILVFPTMFIQYVLQEEHITTNPILISFVTSGFLEESLKWFILMVSVYAHAQFDEHYDGIVYGTSVSLGFATLENILYLVGHGVEYAFTRALLPVSSHALFGVVMGFYIGKARFSDKKEQRKWLILSLTLPVLFHGLYDFILLGMKNWGYIMLPFMIFLWWFGLRKAKKARSVKMVQNLM</sequence>
<feature type="transmembrane region" description="Helical" evidence="12">
    <location>
        <begin position="187"/>
        <end position="204"/>
    </location>
</feature>
<reference evidence="13 14" key="1">
    <citation type="submission" date="2014-12" db="EMBL/GenBank/DDBJ databases">
        <title>Draft Genome Sequences of Five Spore-Forming Food Isolates of Bacillus pumilus.</title>
        <authorList>
            <person name="de Jong A."/>
            <person name="van Heel A.J."/>
            <person name="Montalban-Lopez M."/>
            <person name="Krawczyk A.O."/>
            <person name="Berendsen E.M."/>
            <person name="Wells-Bennik M."/>
            <person name="Kuipers O.P."/>
        </authorList>
    </citation>
    <scope>NUCLEOTIDE SEQUENCE [LARGE SCALE GENOMIC DNA]</scope>
    <source>
        <strain evidence="13 14">B4127</strain>
    </source>
</reference>
<feature type="transmembrane region" description="Helical" evidence="12">
    <location>
        <begin position="64"/>
        <end position="88"/>
    </location>
</feature>
<dbReference type="EMBL" id="JXCL01000029">
    <property type="protein sequence ID" value="KIL17138.1"/>
    <property type="molecule type" value="Genomic_DNA"/>
</dbReference>
<evidence type="ECO:0000313" key="13">
    <source>
        <dbReference type="EMBL" id="KIL17138.1"/>
    </source>
</evidence>
<evidence type="ECO:0000256" key="3">
    <source>
        <dbReference type="ARBA" id="ARBA00018997"/>
    </source>
</evidence>
<evidence type="ECO:0000256" key="1">
    <source>
        <dbReference type="ARBA" id="ARBA00004651"/>
    </source>
</evidence>
<dbReference type="GO" id="GO:0008233">
    <property type="term" value="F:peptidase activity"/>
    <property type="evidence" value="ECO:0007669"/>
    <property type="project" value="UniProtKB-KW"/>
</dbReference>
<dbReference type="Pfam" id="PF13367">
    <property type="entry name" value="PrsW-protease"/>
    <property type="match status" value="1"/>
</dbReference>
<comment type="subcellular location">
    <subcellularLocation>
        <location evidence="1">Cell membrane</location>
        <topology evidence="1">Multi-pass membrane protein</topology>
    </subcellularLocation>
</comment>
<proteinExistence type="inferred from homology"/>
<dbReference type="PANTHER" id="PTHR36844">
    <property type="entry name" value="PROTEASE PRSW"/>
    <property type="match status" value="1"/>
</dbReference>
<feature type="transmembrane region" description="Helical" evidence="12">
    <location>
        <begin position="6"/>
        <end position="21"/>
    </location>
</feature>
<dbReference type="NCBIfam" id="NF033739">
    <property type="entry name" value="intramemb_PrsW"/>
    <property type="match status" value="1"/>
</dbReference>
<dbReference type="InterPro" id="IPR023596">
    <property type="entry name" value="Peptidase_PrsW_arch/bac"/>
</dbReference>
<keyword evidence="7 11" id="KW-0378">Hydrolase</keyword>
<dbReference type="EC" id="3.4.-.-" evidence="11"/>
<keyword evidence="8 12" id="KW-1133">Transmembrane helix</keyword>
<keyword evidence="5 11" id="KW-0645">Protease</keyword>
<keyword evidence="6 12" id="KW-0812">Transmembrane</keyword>
<evidence type="ECO:0000256" key="11">
    <source>
        <dbReference type="PIRNR" id="PIRNR016933"/>
    </source>
</evidence>
<feature type="transmembrane region" description="Helical" evidence="12">
    <location>
        <begin position="100"/>
        <end position="119"/>
    </location>
</feature>
<comment type="caution">
    <text evidence="13">The sequence shown here is derived from an EMBL/GenBank/DDBJ whole genome shotgun (WGS) entry which is preliminary data.</text>
</comment>
<dbReference type="GO" id="GO:0005886">
    <property type="term" value="C:plasma membrane"/>
    <property type="evidence" value="ECO:0007669"/>
    <property type="project" value="UniProtKB-SubCell"/>
</dbReference>
<evidence type="ECO:0000256" key="7">
    <source>
        <dbReference type="ARBA" id="ARBA00022801"/>
    </source>
</evidence>
<dbReference type="PANTHER" id="PTHR36844:SF1">
    <property type="entry name" value="PROTEASE PRSW"/>
    <property type="match status" value="1"/>
</dbReference>
<evidence type="ECO:0000256" key="6">
    <source>
        <dbReference type="ARBA" id="ARBA00022692"/>
    </source>
</evidence>
<evidence type="ECO:0000256" key="9">
    <source>
        <dbReference type="ARBA" id="ARBA00023136"/>
    </source>
</evidence>
<evidence type="ECO:0000313" key="14">
    <source>
        <dbReference type="Proteomes" id="UP000031978"/>
    </source>
</evidence>
<dbReference type="AlphaFoldDB" id="A0AB34QTK1"/>
<evidence type="ECO:0000256" key="2">
    <source>
        <dbReference type="ARBA" id="ARBA00009165"/>
    </source>
</evidence>